<dbReference type="PANTHER" id="PTHR30632">
    <property type="entry name" value="MOLYBDATE-BINDING PERIPLASMIC PROTEIN"/>
    <property type="match status" value="1"/>
</dbReference>
<dbReference type="AlphaFoldDB" id="A0A9X2BVW2"/>
<reference evidence="6" key="1">
    <citation type="submission" date="2022-04" db="EMBL/GenBank/DDBJ databases">
        <title>Roseomonas acroporae sp. nov., isolated from coral Acropora digitifera.</title>
        <authorList>
            <person name="Sun H."/>
        </authorList>
    </citation>
    <scope>NUCLEOTIDE SEQUENCE</scope>
    <source>
        <strain evidence="6">NAR14</strain>
    </source>
</reference>
<dbReference type="NCBIfam" id="TIGR01256">
    <property type="entry name" value="modA"/>
    <property type="match status" value="1"/>
</dbReference>
<feature type="signal peptide" evidence="5">
    <location>
        <begin position="1"/>
        <end position="31"/>
    </location>
</feature>
<gene>
    <name evidence="6" type="primary">modA</name>
    <name evidence="6" type="ORF">M0638_22285</name>
</gene>
<evidence type="ECO:0000313" key="7">
    <source>
        <dbReference type="Proteomes" id="UP001139516"/>
    </source>
</evidence>
<feature type="compositionally biased region" description="Low complexity" evidence="4">
    <location>
        <begin position="32"/>
        <end position="47"/>
    </location>
</feature>
<evidence type="ECO:0000256" key="4">
    <source>
        <dbReference type="SAM" id="MobiDB-lite"/>
    </source>
</evidence>
<name>A0A9X2BVW2_9PROT</name>
<organism evidence="6 7">
    <name type="scientific">Roseomonas acroporae</name>
    <dbReference type="NCBI Taxonomy" id="2937791"/>
    <lineage>
        <taxon>Bacteria</taxon>
        <taxon>Pseudomonadati</taxon>
        <taxon>Pseudomonadota</taxon>
        <taxon>Alphaproteobacteria</taxon>
        <taxon>Acetobacterales</taxon>
        <taxon>Roseomonadaceae</taxon>
        <taxon>Roseomonas</taxon>
    </lineage>
</organism>
<keyword evidence="2" id="KW-0479">Metal-binding</keyword>
<comment type="similarity">
    <text evidence="1">Belongs to the bacterial solute-binding protein ModA family.</text>
</comment>
<comment type="caution">
    <text evidence="6">The sequence shown here is derived from an EMBL/GenBank/DDBJ whole genome shotgun (WGS) entry which is preliminary data.</text>
</comment>
<dbReference type="Proteomes" id="UP001139516">
    <property type="component" value="Unassembled WGS sequence"/>
</dbReference>
<evidence type="ECO:0000256" key="3">
    <source>
        <dbReference type="ARBA" id="ARBA00022729"/>
    </source>
</evidence>
<proteinExistence type="inferred from homology"/>
<dbReference type="GO" id="GO:0030288">
    <property type="term" value="C:outer membrane-bounded periplasmic space"/>
    <property type="evidence" value="ECO:0007669"/>
    <property type="project" value="TreeGrafter"/>
</dbReference>
<dbReference type="RefSeq" id="WP_248669162.1">
    <property type="nucleotide sequence ID" value="NZ_JALPRX010000105.1"/>
</dbReference>
<dbReference type="GO" id="GO:0046872">
    <property type="term" value="F:metal ion binding"/>
    <property type="evidence" value="ECO:0007669"/>
    <property type="project" value="UniProtKB-KW"/>
</dbReference>
<dbReference type="Gene3D" id="3.40.190.10">
    <property type="entry name" value="Periplasmic binding protein-like II"/>
    <property type="match status" value="2"/>
</dbReference>
<dbReference type="InterPro" id="IPR050682">
    <property type="entry name" value="ModA/WtpA"/>
</dbReference>
<sequence>MPPFPLLAARRPGRRVLLLGLAAGGAGRAWAQHAGHDAAGGAQPGHPMPDHAMPDAPAGRQARPDAIQVYAAATFRHGLEAVLAAWHRRGGAAAVAVYGPTPYLVQQLAQGAPTDILFSANMPWMDEAARRGLIRPETRAVIMANRLVLIAPGADDAGRVIGPDFPIDALVARGRVAMCDPERDPAGQVAKESLRNLGLWERVRGALAVTEHTLGAVILVDRDEAAAGIVFATDVRGARHAGIAGVFPESAHAPILYPAALANRPVRPGAADLLAFLRSPEALAILVEAGYLPPPPAAAATR</sequence>
<dbReference type="EMBL" id="JALPRX010000105">
    <property type="protein sequence ID" value="MCK8787107.1"/>
    <property type="molecule type" value="Genomic_DNA"/>
</dbReference>
<dbReference type="InterPro" id="IPR005950">
    <property type="entry name" value="ModA"/>
</dbReference>
<keyword evidence="7" id="KW-1185">Reference proteome</keyword>
<protein>
    <submittedName>
        <fullName evidence="6">Molybdate ABC transporter substrate-binding protein</fullName>
    </submittedName>
</protein>
<dbReference type="SUPFAM" id="SSF53850">
    <property type="entry name" value="Periplasmic binding protein-like II"/>
    <property type="match status" value="1"/>
</dbReference>
<dbReference type="Pfam" id="PF13531">
    <property type="entry name" value="SBP_bac_11"/>
    <property type="match status" value="1"/>
</dbReference>
<evidence type="ECO:0000256" key="2">
    <source>
        <dbReference type="ARBA" id="ARBA00022723"/>
    </source>
</evidence>
<feature type="chain" id="PRO_5040779066" evidence="5">
    <location>
        <begin position="32"/>
        <end position="302"/>
    </location>
</feature>
<dbReference type="PANTHER" id="PTHR30632:SF17">
    <property type="entry name" value="MOLYBDATE-BINDING PROTEIN MODA"/>
    <property type="match status" value="1"/>
</dbReference>
<dbReference type="GO" id="GO:0015689">
    <property type="term" value="P:molybdate ion transport"/>
    <property type="evidence" value="ECO:0007669"/>
    <property type="project" value="InterPro"/>
</dbReference>
<evidence type="ECO:0000256" key="1">
    <source>
        <dbReference type="ARBA" id="ARBA00009175"/>
    </source>
</evidence>
<evidence type="ECO:0000256" key="5">
    <source>
        <dbReference type="SAM" id="SignalP"/>
    </source>
</evidence>
<keyword evidence="3 5" id="KW-0732">Signal</keyword>
<feature type="region of interest" description="Disordered" evidence="4">
    <location>
        <begin position="32"/>
        <end position="59"/>
    </location>
</feature>
<dbReference type="GO" id="GO:0030973">
    <property type="term" value="F:molybdate ion binding"/>
    <property type="evidence" value="ECO:0007669"/>
    <property type="project" value="TreeGrafter"/>
</dbReference>
<evidence type="ECO:0000313" key="6">
    <source>
        <dbReference type="EMBL" id="MCK8787107.1"/>
    </source>
</evidence>
<accession>A0A9X2BVW2</accession>